<dbReference type="InterPro" id="IPR053134">
    <property type="entry name" value="RNA-dir_DNA_polymerase"/>
</dbReference>
<dbReference type="Gene3D" id="3.10.10.10">
    <property type="entry name" value="HIV Type 1 Reverse Transcriptase, subunit A, domain 1"/>
    <property type="match status" value="1"/>
</dbReference>
<dbReference type="AlphaFoldDB" id="A0A2N9HRB2"/>
<dbReference type="PANTHER" id="PTHR24559:SF444">
    <property type="entry name" value="REVERSE TRANSCRIPTASE DOMAIN-CONTAINING PROTEIN"/>
    <property type="match status" value="1"/>
</dbReference>
<accession>A0A2N9HRB2</accession>
<dbReference type="InterPro" id="IPR043502">
    <property type="entry name" value="DNA/RNA_pol_sf"/>
</dbReference>
<proteinExistence type="predicted"/>
<protein>
    <recommendedName>
        <fullName evidence="1">Reverse transcriptase domain-containing protein</fullName>
    </recommendedName>
</protein>
<evidence type="ECO:0000259" key="1">
    <source>
        <dbReference type="Pfam" id="PF00078"/>
    </source>
</evidence>
<feature type="domain" description="Reverse transcriptase" evidence="1">
    <location>
        <begin position="217"/>
        <end position="298"/>
    </location>
</feature>
<dbReference type="CDD" id="cd01647">
    <property type="entry name" value="RT_LTR"/>
    <property type="match status" value="1"/>
</dbReference>
<sequence>MKLTFGNMTIELIVFNIGKQPAEEDSDTYEVNMIQTLVEGKFAHSMFSDPIEACLLNPNNDDVDLDTVNAFLDATPTIETNRWKPCFEELPTLSKLLPSSVQAPKLDLKPLPSDLKYAYLGQDENFHVVISAQLNEEQEKELLNVLREHKGALGWTLADIRGISPSICTHMIYLEEEAKPSREPQRRWVSPTQVVPKKTGITVVKNAIDEFILTRVPTSWRVCIDYRKLNSVTRKDHFPLSFIDQMLERLAGRQFHYFLDGYSGYNQIAIDPEDQEKTTFTCPFGTFAYKRMPFGLCNYPEQWGQQDEKKFLMEIGAIFKDNGQRLKPFFESYIPKEESIPLEDPVYEA</sequence>
<reference evidence="2" key="1">
    <citation type="submission" date="2018-02" db="EMBL/GenBank/DDBJ databases">
        <authorList>
            <person name="Cohen D.B."/>
            <person name="Kent A.D."/>
        </authorList>
    </citation>
    <scope>NUCLEOTIDE SEQUENCE</scope>
</reference>
<organism evidence="2">
    <name type="scientific">Fagus sylvatica</name>
    <name type="common">Beechnut</name>
    <dbReference type="NCBI Taxonomy" id="28930"/>
    <lineage>
        <taxon>Eukaryota</taxon>
        <taxon>Viridiplantae</taxon>
        <taxon>Streptophyta</taxon>
        <taxon>Embryophyta</taxon>
        <taxon>Tracheophyta</taxon>
        <taxon>Spermatophyta</taxon>
        <taxon>Magnoliopsida</taxon>
        <taxon>eudicotyledons</taxon>
        <taxon>Gunneridae</taxon>
        <taxon>Pentapetalae</taxon>
        <taxon>rosids</taxon>
        <taxon>fabids</taxon>
        <taxon>Fagales</taxon>
        <taxon>Fagaceae</taxon>
        <taxon>Fagus</taxon>
    </lineage>
</organism>
<evidence type="ECO:0000313" key="2">
    <source>
        <dbReference type="EMBL" id="SPD14169.1"/>
    </source>
</evidence>
<dbReference type="Gene3D" id="3.30.70.270">
    <property type="match status" value="1"/>
</dbReference>
<dbReference type="PANTHER" id="PTHR24559">
    <property type="entry name" value="TRANSPOSON TY3-I GAG-POL POLYPROTEIN"/>
    <property type="match status" value="1"/>
</dbReference>
<dbReference type="SUPFAM" id="SSF56672">
    <property type="entry name" value="DNA/RNA polymerases"/>
    <property type="match status" value="1"/>
</dbReference>
<dbReference type="InterPro" id="IPR043128">
    <property type="entry name" value="Rev_trsase/Diguanyl_cyclase"/>
</dbReference>
<dbReference type="Pfam" id="PF00078">
    <property type="entry name" value="RVT_1"/>
    <property type="match status" value="1"/>
</dbReference>
<dbReference type="InterPro" id="IPR000477">
    <property type="entry name" value="RT_dom"/>
</dbReference>
<gene>
    <name evidence="2" type="ORF">FSB_LOCUS42051</name>
</gene>
<name>A0A2N9HRB2_FAGSY</name>
<dbReference type="EMBL" id="OIVN01003890">
    <property type="protein sequence ID" value="SPD14169.1"/>
    <property type="molecule type" value="Genomic_DNA"/>
</dbReference>